<protein>
    <submittedName>
        <fullName evidence="1">Uncharacterized protein</fullName>
    </submittedName>
</protein>
<gene>
    <name evidence="1" type="ORF">BV22DRAFT_197589</name>
</gene>
<dbReference type="Proteomes" id="UP000790709">
    <property type="component" value="Unassembled WGS sequence"/>
</dbReference>
<proteinExistence type="predicted"/>
<evidence type="ECO:0000313" key="2">
    <source>
        <dbReference type="Proteomes" id="UP000790709"/>
    </source>
</evidence>
<organism evidence="1 2">
    <name type="scientific">Leucogyrophana mollusca</name>
    <dbReference type="NCBI Taxonomy" id="85980"/>
    <lineage>
        <taxon>Eukaryota</taxon>
        <taxon>Fungi</taxon>
        <taxon>Dikarya</taxon>
        <taxon>Basidiomycota</taxon>
        <taxon>Agaricomycotina</taxon>
        <taxon>Agaricomycetes</taxon>
        <taxon>Agaricomycetidae</taxon>
        <taxon>Boletales</taxon>
        <taxon>Boletales incertae sedis</taxon>
        <taxon>Leucogyrophana</taxon>
    </lineage>
</organism>
<accession>A0ACB8BT57</accession>
<dbReference type="EMBL" id="MU266351">
    <property type="protein sequence ID" value="KAH7928642.1"/>
    <property type="molecule type" value="Genomic_DNA"/>
</dbReference>
<keyword evidence="2" id="KW-1185">Reference proteome</keyword>
<name>A0ACB8BT57_9AGAM</name>
<sequence>MSSQNSELFVLGKKKAVVIGISYHLRKFSRLSRILDAHDDARAMRNLLIQSYGYAKEDITLMLDDHSTYNAHPKLIPTQRHIIKQIKLLVHGATANDHFFFYFAGHTHQQICTRGSESDGMDEDACDGKDIIDDDLKKYLVEPLPKGCRLFALFDSCHSETILDLPHHSCNGPSSLAAVQREQRRTILSEVKSLTKAMYDVKFSNFRVGRTQKRRQSSFLNFSAETAMPTSPVLRQPPRSLTHDESIIATSPVSWFTPMSALRRVLSPTSMSRRSCTGACEIQKPGDWDKAYVVSLSACKDSQLAWDENGAGKTMTKILSKDTPAQIFGALTTLAEDDPHPPLNRFAHAHQRTRQQSVPTSSGEYSHHEGYHATTH</sequence>
<evidence type="ECO:0000313" key="1">
    <source>
        <dbReference type="EMBL" id="KAH7928642.1"/>
    </source>
</evidence>
<comment type="caution">
    <text evidence="1">The sequence shown here is derived from an EMBL/GenBank/DDBJ whole genome shotgun (WGS) entry which is preliminary data.</text>
</comment>
<reference evidence="1" key="1">
    <citation type="journal article" date="2021" name="New Phytol.">
        <title>Evolutionary innovations through gain and loss of genes in the ectomycorrhizal Boletales.</title>
        <authorList>
            <person name="Wu G."/>
            <person name="Miyauchi S."/>
            <person name="Morin E."/>
            <person name="Kuo A."/>
            <person name="Drula E."/>
            <person name="Varga T."/>
            <person name="Kohler A."/>
            <person name="Feng B."/>
            <person name="Cao Y."/>
            <person name="Lipzen A."/>
            <person name="Daum C."/>
            <person name="Hundley H."/>
            <person name="Pangilinan J."/>
            <person name="Johnson J."/>
            <person name="Barry K."/>
            <person name="LaButti K."/>
            <person name="Ng V."/>
            <person name="Ahrendt S."/>
            <person name="Min B."/>
            <person name="Choi I.G."/>
            <person name="Park H."/>
            <person name="Plett J.M."/>
            <person name="Magnuson J."/>
            <person name="Spatafora J.W."/>
            <person name="Nagy L.G."/>
            <person name="Henrissat B."/>
            <person name="Grigoriev I.V."/>
            <person name="Yang Z.L."/>
            <person name="Xu J."/>
            <person name="Martin F.M."/>
        </authorList>
    </citation>
    <scope>NUCLEOTIDE SEQUENCE</scope>
    <source>
        <strain evidence="1">KUC20120723A-06</strain>
    </source>
</reference>